<dbReference type="GO" id="GO:0043165">
    <property type="term" value="P:Gram-negative-bacterium-type cell outer membrane assembly"/>
    <property type="evidence" value="ECO:0007669"/>
    <property type="project" value="InterPro"/>
</dbReference>
<dbReference type="PROSITE" id="PS51257">
    <property type="entry name" value="PROKAR_LIPOPROTEIN"/>
    <property type="match status" value="1"/>
</dbReference>
<evidence type="ECO:0000313" key="1">
    <source>
        <dbReference type="EMBL" id="MDQ2090457.1"/>
    </source>
</evidence>
<gene>
    <name evidence="1" type="primary">lptE</name>
    <name evidence="1" type="ORF">NO357_11160</name>
</gene>
<reference evidence="1" key="2">
    <citation type="submission" date="2023-02" db="EMBL/GenBank/DDBJ databases">
        <title>'Rhodoalgimonas zhirmunskyi' gen. nov., isolated from a red alga.</title>
        <authorList>
            <person name="Nedashkovskaya O.I."/>
            <person name="Otstavnykh N.Y."/>
            <person name="Bystritskaya E.P."/>
            <person name="Balabanova L.A."/>
            <person name="Isaeva M.P."/>
        </authorList>
    </citation>
    <scope>NUCLEOTIDE SEQUENCE</scope>
    <source>
        <strain evidence="1">KCTC 52189</strain>
    </source>
</reference>
<keyword evidence="1" id="KW-0449">Lipoprotein</keyword>
<dbReference type="EMBL" id="JANHAX010000003">
    <property type="protein sequence ID" value="MDQ2090457.1"/>
    <property type="molecule type" value="Genomic_DNA"/>
</dbReference>
<dbReference type="RefSeq" id="WP_306735736.1">
    <property type="nucleotide sequence ID" value="NZ_JANHAX010000003.1"/>
</dbReference>
<keyword evidence="2" id="KW-1185">Reference proteome</keyword>
<protein>
    <submittedName>
        <fullName evidence="1">LPS assembly lipoprotein LptE</fullName>
    </submittedName>
</protein>
<comment type="caution">
    <text evidence="1">The sequence shown here is derived from an EMBL/GenBank/DDBJ whole genome shotgun (WGS) entry which is preliminary data.</text>
</comment>
<proteinExistence type="predicted"/>
<name>A0AAE4B4T8_9RHOB</name>
<accession>A0AAE4B4T8</accession>
<dbReference type="Proteomes" id="UP001226762">
    <property type="component" value="Unassembled WGS sequence"/>
</dbReference>
<evidence type="ECO:0000313" key="2">
    <source>
        <dbReference type="Proteomes" id="UP001226762"/>
    </source>
</evidence>
<sequence length="165" mass="17715">MWLSDRRAFLGGLMAVFGLVGCGFTPLHAPGEAASRLQGRIVVDAPVDRNGYLLVRRMEERLGRSDAPAYGLSLAIDVKEERMAISADNITTRFNVIGRATYALRDLEDGKVLMSGTADSFTGYSATGSTVATQAAERDAYARLMTILADQIVSRLTAQADALPS</sequence>
<dbReference type="GO" id="GO:0019867">
    <property type="term" value="C:outer membrane"/>
    <property type="evidence" value="ECO:0007669"/>
    <property type="project" value="InterPro"/>
</dbReference>
<reference evidence="1" key="1">
    <citation type="submission" date="2022-07" db="EMBL/GenBank/DDBJ databases">
        <authorList>
            <person name="Otstavnykh N."/>
            <person name="Isaeva M."/>
            <person name="Bystritskaya E."/>
        </authorList>
    </citation>
    <scope>NUCLEOTIDE SEQUENCE</scope>
    <source>
        <strain evidence="1">KCTC 52189</strain>
    </source>
</reference>
<dbReference type="AlphaFoldDB" id="A0AAE4B4T8"/>
<dbReference type="Pfam" id="PF04390">
    <property type="entry name" value="LptE"/>
    <property type="match status" value="1"/>
</dbReference>
<organism evidence="1 2">
    <name type="scientific">Marimonas arenosa</name>
    <dbReference type="NCBI Taxonomy" id="1795305"/>
    <lineage>
        <taxon>Bacteria</taxon>
        <taxon>Pseudomonadati</taxon>
        <taxon>Pseudomonadota</taxon>
        <taxon>Alphaproteobacteria</taxon>
        <taxon>Rhodobacterales</taxon>
        <taxon>Paracoccaceae</taxon>
        <taxon>Marimonas</taxon>
    </lineage>
</organism>
<dbReference type="Gene3D" id="3.30.160.150">
    <property type="entry name" value="Lipoprotein like domain"/>
    <property type="match status" value="1"/>
</dbReference>
<dbReference type="InterPro" id="IPR007485">
    <property type="entry name" value="LPS_assembly_LptE"/>
</dbReference>